<proteinExistence type="inferred from homology"/>
<evidence type="ECO:0000256" key="2">
    <source>
        <dbReference type="ARBA" id="ARBA00022516"/>
    </source>
</evidence>
<evidence type="ECO:0000256" key="4">
    <source>
        <dbReference type="ARBA" id="ARBA00022832"/>
    </source>
</evidence>
<evidence type="ECO:0000259" key="8">
    <source>
        <dbReference type="PROSITE" id="PS50075"/>
    </source>
</evidence>
<comment type="pathway">
    <text evidence="7">Lipid metabolism; fatty acid biosynthesis.</text>
</comment>
<comment type="similarity">
    <text evidence="7">Belongs to the acyl carrier protein (ACP) family.</text>
</comment>
<dbReference type="UniPathway" id="UPA00094"/>
<dbReference type="SUPFAM" id="SSF47336">
    <property type="entry name" value="ACP-like"/>
    <property type="match status" value="1"/>
</dbReference>
<dbReference type="NCBIfam" id="NF003757">
    <property type="entry name" value="PRK05350.1"/>
    <property type="match status" value="1"/>
</dbReference>
<keyword evidence="6 7" id="KW-0275">Fatty acid biosynthesis</keyword>
<evidence type="ECO:0000256" key="6">
    <source>
        <dbReference type="ARBA" id="ARBA00023160"/>
    </source>
</evidence>
<dbReference type="GO" id="GO:0005829">
    <property type="term" value="C:cytosol"/>
    <property type="evidence" value="ECO:0007669"/>
    <property type="project" value="TreeGrafter"/>
</dbReference>
<comment type="function">
    <text evidence="7">Carrier of the growing fatty acid chain in fatty acid biosynthesis.</text>
</comment>
<dbReference type="InterPro" id="IPR009081">
    <property type="entry name" value="PP-bd_ACP"/>
</dbReference>
<keyword evidence="4 7" id="KW-0276">Fatty acid metabolism</keyword>
<dbReference type="GO" id="GO:0000036">
    <property type="term" value="F:acyl carrier activity"/>
    <property type="evidence" value="ECO:0007669"/>
    <property type="project" value="UniProtKB-UniRule"/>
</dbReference>
<dbReference type="PROSITE" id="PS50075">
    <property type="entry name" value="CARRIER"/>
    <property type="match status" value="1"/>
</dbReference>
<evidence type="ECO:0000313" key="9">
    <source>
        <dbReference type="EMBL" id="HET98207.1"/>
    </source>
</evidence>
<comment type="PTM">
    <text evidence="7">4'-phosphopantetheine is transferred from CoA to a specific serine of apo-ACP by AcpS. This modification is essential for activity because fatty acids are bound in thioester linkage to the sulfhydryl of the prosthetic group.</text>
</comment>
<dbReference type="GO" id="GO:0000035">
    <property type="term" value="F:acyl binding"/>
    <property type="evidence" value="ECO:0007669"/>
    <property type="project" value="TreeGrafter"/>
</dbReference>
<dbReference type="InterPro" id="IPR036736">
    <property type="entry name" value="ACP-like_sf"/>
</dbReference>
<feature type="domain" description="Carrier" evidence="8">
    <location>
        <begin position="2"/>
        <end position="81"/>
    </location>
</feature>
<feature type="modified residue" description="O-(pantetheine 4'-phosphoryl)serine" evidence="7">
    <location>
        <position position="40"/>
    </location>
</feature>
<evidence type="ECO:0000256" key="1">
    <source>
        <dbReference type="ARBA" id="ARBA00022450"/>
    </source>
</evidence>
<dbReference type="Pfam" id="PF00550">
    <property type="entry name" value="PP-binding"/>
    <property type="match status" value="1"/>
</dbReference>
<dbReference type="UniPathway" id="UPA00360"/>
<dbReference type="Gene3D" id="1.10.1200.10">
    <property type="entry name" value="ACP-like"/>
    <property type="match status" value="1"/>
</dbReference>
<gene>
    <name evidence="7" type="primary">acpP</name>
    <name evidence="9" type="ORF">ENN98_05880</name>
</gene>
<keyword evidence="3 7" id="KW-0597">Phosphoprotein</keyword>
<keyword evidence="5 7" id="KW-0443">Lipid metabolism</keyword>
<dbReference type="InterPro" id="IPR006162">
    <property type="entry name" value="Ppantetheine_attach_site"/>
</dbReference>
<dbReference type="PANTHER" id="PTHR20863">
    <property type="entry name" value="ACYL CARRIER PROTEIN"/>
    <property type="match status" value="1"/>
</dbReference>
<comment type="caution">
    <text evidence="9">The sequence shown here is derived from an EMBL/GenBank/DDBJ whole genome shotgun (WGS) entry which is preliminary data.</text>
</comment>
<dbReference type="Proteomes" id="UP000885986">
    <property type="component" value="Unassembled WGS sequence"/>
</dbReference>
<accession>A0A7C2TI07</accession>
<evidence type="ECO:0000256" key="7">
    <source>
        <dbReference type="HAMAP-Rule" id="MF_01217"/>
    </source>
</evidence>
<evidence type="ECO:0000256" key="5">
    <source>
        <dbReference type="ARBA" id="ARBA00023098"/>
    </source>
</evidence>
<dbReference type="EMBL" id="DSDS01000137">
    <property type="protein sequence ID" value="HET98207.1"/>
    <property type="molecule type" value="Genomic_DNA"/>
</dbReference>
<keyword evidence="1 7" id="KW-0596">Phosphopantetheine</keyword>
<dbReference type="PANTHER" id="PTHR20863:SF69">
    <property type="entry name" value="ACYL CARRIER PROTEIN"/>
    <property type="match status" value="1"/>
</dbReference>
<evidence type="ECO:0000256" key="3">
    <source>
        <dbReference type="ARBA" id="ARBA00022553"/>
    </source>
</evidence>
<keyword evidence="7" id="KW-0963">Cytoplasm</keyword>
<dbReference type="GO" id="GO:0009245">
    <property type="term" value="P:lipid A biosynthetic process"/>
    <property type="evidence" value="ECO:0007669"/>
    <property type="project" value="TreeGrafter"/>
</dbReference>
<sequence length="89" mass="9977">MMSNDELRRRVVATLAEELELDPEALTPEATLYDDLGLDSLDAVDMVVALEKSFGMKFNDEESLKAVRTVNDLFELLIKLKESQTADEA</sequence>
<dbReference type="AlphaFoldDB" id="A0A7C2TI07"/>
<comment type="subcellular location">
    <subcellularLocation>
        <location evidence="7">Cytoplasm</location>
    </subcellularLocation>
</comment>
<dbReference type="HAMAP" id="MF_01217">
    <property type="entry name" value="Acyl_carrier"/>
    <property type="match status" value="1"/>
</dbReference>
<reference evidence="9" key="1">
    <citation type="journal article" date="2020" name="mSystems">
        <title>Genome- and Community-Level Interaction Insights into Carbon Utilization and Element Cycling Functions of Hydrothermarchaeota in Hydrothermal Sediment.</title>
        <authorList>
            <person name="Zhou Z."/>
            <person name="Liu Y."/>
            <person name="Xu W."/>
            <person name="Pan J."/>
            <person name="Luo Z.H."/>
            <person name="Li M."/>
        </authorList>
    </citation>
    <scope>NUCLEOTIDE SEQUENCE [LARGE SCALE GENOMIC DNA]</scope>
    <source>
        <strain evidence="9">SpSt-1224</strain>
    </source>
</reference>
<name>A0A7C2TI07_9BACT</name>
<protein>
    <recommendedName>
        <fullName evidence="7">Acyl carrier protein</fullName>
        <shortName evidence="7">ACP</shortName>
    </recommendedName>
</protein>
<dbReference type="PROSITE" id="PS00012">
    <property type="entry name" value="PHOSPHOPANTETHEINE"/>
    <property type="match status" value="1"/>
</dbReference>
<dbReference type="GO" id="GO:0016020">
    <property type="term" value="C:membrane"/>
    <property type="evidence" value="ECO:0007669"/>
    <property type="project" value="GOC"/>
</dbReference>
<keyword evidence="2 7" id="KW-0444">Lipid biosynthesis</keyword>
<dbReference type="GO" id="GO:0036104">
    <property type="term" value="P:Kdo2-lipid A biosynthetic process"/>
    <property type="evidence" value="ECO:0007669"/>
    <property type="project" value="UniProtKB-UniPathway"/>
</dbReference>
<dbReference type="InterPro" id="IPR003231">
    <property type="entry name" value="ACP"/>
</dbReference>
<organism evidence="9">
    <name type="scientific">Desulfurivibrio alkaliphilus</name>
    <dbReference type="NCBI Taxonomy" id="427923"/>
    <lineage>
        <taxon>Bacteria</taxon>
        <taxon>Pseudomonadati</taxon>
        <taxon>Thermodesulfobacteriota</taxon>
        <taxon>Desulfobulbia</taxon>
        <taxon>Desulfobulbales</taxon>
        <taxon>Desulfobulbaceae</taxon>
        <taxon>Desulfurivibrio</taxon>
    </lineage>
</organism>